<evidence type="ECO:0000313" key="3">
    <source>
        <dbReference type="Proteomes" id="UP001311232"/>
    </source>
</evidence>
<evidence type="ECO:0000256" key="1">
    <source>
        <dbReference type="SAM" id="MobiDB-lite"/>
    </source>
</evidence>
<keyword evidence="3" id="KW-1185">Reference proteome</keyword>
<organism evidence="2 3">
    <name type="scientific">Crenichthys baileyi</name>
    <name type="common">White River springfish</name>
    <dbReference type="NCBI Taxonomy" id="28760"/>
    <lineage>
        <taxon>Eukaryota</taxon>
        <taxon>Metazoa</taxon>
        <taxon>Chordata</taxon>
        <taxon>Craniata</taxon>
        <taxon>Vertebrata</taxon>
        <taxon>Euteleostomi</taxon>
        <taxon>Actinopterygii</taxon>
        <taxon>Neopterygii</taxon>
        <taxon>Teleostei</taxon>
        <taxon>Neoteleostei</taxon>
        <taxon>Acanthomorphata</taxon>
        <taxon>Ovalentaria</taxon>
        <taxon>Atherinomorphae</taxon>
        <taxon>Cyprinodontiformes</taxon>
        <taxon>Goodeidae</taxon>
        <taxon>Crenichthys</taxon>
    </lineage>
</organism>
<dbReference type="Proteomes" id="UP001311232">
    <property type="component" value="Unassembled WGS sequence"/>
</dbReference>
<dbReference type="EMBL" id="JAHHUM010000170">
    <property type="protein sequence ID" value="KAK5622196.1"/>
    <property type="molecule type" value="Genomic_DNA"/>
</dbReference>
<accession>A0AAV9SLQ3</accession>
<reference evidence="2 3" key="1">
    <citation type="submission" date="2021-06" db="EMBL/GenBank/DDBJ databases">
        <authorList>
            <person name="Palmer J.M."/>
        </authorList>
    </citation>
    <scope>NUCLEOTIDE SEQUENCE [LARGE SCALE GENOMIC DNA]</scope>
    <source>
        <strain evidence="2 3">MEX-2019</strain>
        <tissue evidence="2">Muscle</tissue>
    </source>
</reference>
<gene>
    <name evidence="2" type="ORF">CRENBAI_008209</name>
</gene>
<sequence>MNASLVDVASLAELFAPIRLTPGSGSSCAAAPLGTGACPSAEAFMKLWRTQVAFTHFSATSGWISSSRRNILHCAAQFQTHPPPPAEPGRDGSYRHVALG</sequence>
<dbReference type="AlphaFoldDB" id="A0AAV9SLQ3"/>
<proteinExistence type="predicted"/>
<protein>
    <submittedName>
        <fullName evidence="2">Uncharacterized protein</fullName>
    </submittedName>
</protein>
<name>A0AAV9SLQ3_9TELE</name>
<comment type="caution">
    <text evidence="2">The sequence shown here is derived from an EMBL/GenBank/DDBJ whole genome shotgun (WGS) entry which is preliminary data.</text>
</comment>
<feature type="region of interest" description="Disordered" evidence="1">
    <location>
        <begin position="78"/>
        <end position="100"/>
    </location>
</feature>
<evidence type="ECO:0000313" key="2">
    <source>
        <dbReference type="EMBL" id="KAK5622196.1"/>
    </source>
</evidence>